<keyword evidence="5" id="KW-0539">Nucleus</keyword>
<dbReference type="SUPFAM" id="SSF49599">
    <property type="entry name" value="TRAF domain-like"/>
    <property type="match status" value="1"/>
</dbReference>
<feature type="region of interest" description="Disordered" evidence="7">
    <location>
        <begin position="271"/>
        <end position="296"/>
    </location>
</feature>
<dbReference type="Pfam" id="PF10536">
    <property type="entry name" value="PMD"/>
    <property type="match status" value="1"/>
</dbReference>
<gene>
    <name evidence="11" type="ORF">CQW23_10115</name>
</gene>
<reference evidence="12" key="2">
    <citation type="journal article" date="2017" name="J. Anim. Genet.">
        <title>Multiple reference genome sequences of hot pepper reveal the massive evolution of plant disease resistance genes by retroduplication.</title>
        <authorList>
            <person name="Kim S."/>
            <person name="Park J."/>
            <person name="Yeom S.-I."/>
            <person name="Kim Y.-M."/>
            <person name="Seo E."/>
            <person name="Kim K.-T."/>
            <person name="Kim M.-S."/>
            <person name="Lee J.M."/>
            <person name="Cheong K."/>
            <person name="Shin H.-S."/>
            <person name="Kim S.-B."/>
            <person name="Han K."/>
            <person name="Lee J."/>
            <person name="Park M."/>
            <person name="Lee H.-A."/>
            <person name="Lee H.-Y."/>
            <person name="Lee Y."/>
            <person name="Oh S."/>
            <person name="Lee J.H."/>
            <person name="Choi E."/>
            <person name="Choi E."/>
            <person name="Lee S.E."/>
            <person name="Jeon J."/>
            <person name="Kim H."/>
            <person name="Choi G."/>
            <person name="Song H."/>
            <person name="Lee J."/>
            <person name="Lee S.-C."/>
            <person name="Kwon J.-K."/>
            <person name="Lee H.-Y."/>
            <person name="Koo N."/>
            <person name="Hong Y."/>
            <person name="Kim R.W."/>
            <person name="Kang W.-H."/>
            <person name="Huh J.H."/>
            <person name="Kang B.-C."/>
            <person name="Yang T.-J."/>
            <person name="Lee Y.-H."/>
            <person name="Bennetzen J.L."/>
            <person name="Choi D."/>
        </authorList>
    </citation>
    <scope>NUCLEOTIDE SEQUENCE [LARGE SCALE GENOMIC DNA]</scope>
    <source>
        <strain evidence="12">cv. PBC81</strain>
    </source>
</reference>
<dbReference type="Gene3D" id="3.30.40.10">
    <property type="entry name" value="Zinc/RING finger domain, C3HC4 (zinc finger)"/>
    <property type="match status" value="1"/>
</dbReference>
<keyword evidence="12" id="KW-1185">Reference proteome</keyword>
<dbReference type="InterPro" id="IPR019557">
    <property type="entry name" value="AminoTfrase-like_pln_mobile"/>
</dbReference>
<dbReference type="SMART" id="SM00398">
    <property type="entry name" value="HMG"/>
    <property type="match status" value="1"/>
</dbReference>
<proteinExistence type="predicted"/>
<comment type="caution">
    <text evidence="11">The sequence shown here is derived from an EMBL/GenBank/DDBJ whole genome shotgun (WGS) entry which is preliminary data.</text>
</comment>
<evidence type="ECO:0000256" key="3">
    <source>
        <dbReference type="ARBA" id="ARBA00022833"/>
    </source>
</evidence>
<evidence type="ECO:0000313" key="11">
    <source>
        <dbReference type="EMBL" id="PHT50368.1"/>
    </source>
</evidence>
<dbReference type="InterPro" id="IPR036910">
    <property type="entry name" value="HMG_box_dom_sf"/>
</dbReference>
<dbReference type="PROSITE" id="PS50118">
    <property type="entry name" value="HMG_BOX_2"/>
    <property type="match status" value="1"/>
</dbReference>
<accession>A0A2G2WYQ0</accession>
<dbReference type="CDD" id="cd01650">
    <property type="entry name" value="RT_nLTR_like"/>
    <property type="match status" value="1"/>
</dbReference>
<dbReference type="AlphaFoldDB" id="A0A2G2WYQ0"/>
<dbReference type="CDD" id="cd00084">
    <property type="entry name" value="HMG-box_SF"/>
    <property type="match status" value="1"/>
</dbReference>
<evidence type="ECO:0000256" key="5">
    <source>
        <dbReference type="PROSITE-ProRule" id="PRU00267"/>
    </source>
</evidence>
<organism evidence="11 12">
    <name type="scientific">Capsicum baccatum</name>
    <name type="common">Peruvian pepper</name>
    <dbReference type="NCBI Taxonomy" id="33114"/>
    <lineage>
        <taxon>Eukaryota</taxon>
        <taxon>Viridiplantae</taxon>
        <taxon>Streptophyta</taxon>
        <taxon>Embryophyta</taxon>
        <taxon>Tracheophyta</taxon>
        <taxon>Spermatophyta</taxon>
        <taxon>Magnoliopsida</taxon>
        <taxon>eudicotyledons</taxon>
        <taxon>Gunneridae</taxon>
        <taxon>Pentapetalae</taxon>
        <taxon>asterids</taxon>
        <taxon>lamiids</taxon>
        <taxon>Solanales</taxon>
        <taxon>Solanaceae</taxon>
        <taxon>Solanoideae</taxon>
        <taxon>Capsiceae</taxon>
        <taxon>Capsicum</taxon>
    </lineage>
</organism>
<dbReference type="PROSITE" id="PS51081">
    <property type="entry name" value="ZF_SIAH"/>
    <property type="match status" value="1"/>
</dbReference>
<protein>
    <submittedName>
        <fullName evidence="11">Uncharacterized protein</fullName>
    </submittedName>
</protein>
<keyword evidence="1" id="KW-0479">Metal-binding</keyword>
<feature type="domain" description="SIAH-type" evidence="10">
    <location>
        <begin position="691"/>
        <end position="749"/>
    </location>
</feature>
<comment type="function">
    <text evidence="4">E3 ubiquitin-protein ligase that mediates ubiquitination and subsequent proteasomal degradation of target proteins. E3 ubiquitin ligases accept ubiquitin from an E2 ubiquitin-conjugating enzyme in the form of a thioester and then directly transfers the ubiquitin to targeted substrates. It probably triggers the ubiquitin-mediated degradation of different substrates.</text>
</comment>
<dbReference type="UniPathway" id="UPA00143"/>
<dbReference type="InterPro" id="IPR044286">
    <property type="entry name" value="SINL_plant"/>
</dbReference>
<dbReference type="Pfam" id="PF00078">
    <property type="entry name" value="RVT_1"/>
    <property type="match status" value="1"/>
</dbReference>
<dbReference type="InterPro" id="IPR009071">
    <property type="entry name" value="HMG_box_dom"/>
</dbReference>
<keyword evidence="2 6" id="KW-0863">Zinc-finger</keyword>
<dbReference type="GO" id="GO:0005634">
    <property type="term" value="C:nucleus"/>
    <property type="evidence" value="ECO:0007669"/>
    <property type="project" value="UniProtKB-UniRule"/>
</dbReference>
<sequence>MIPLYKNKGDIQSCNNYRGIKLLSHSMKIWERVVEVRLRWIVSISENQFGFMHGRSTTEAIHLVRRLVEQYRERKKDLHMVFIDLEKAYDKVPREVLWRCLEVRTAGGDSEHFTVLTGLYQGSTLSLSLFALVMDVLTRRIQGEGNGEIDEDVSHRIWAGWMKWKLASGVLCDKKVPPKLKGKFYRVAVRLIMLYGAECWPVKNSHIQKMKVAEMRMLHWMCGLTRGIEFGMRLSGRRCERLALDGFRRGRGRPKKYWGEVPSEGEYAMGKRKDQGIGIPEGSRKKKKKQAGTPRPACSWVHFSRDFIKEYSATHPESSGLKAATKAASDAWKLMGPEEKAKYTTRAREVWDKYLTSTPARAPKPRKQTKLVTRCSPGRLLNVLQRLTPDQKEAVKSMGFGSILGLRCRTLRRSLCLWLLERFNTVRRSLEICGERIPLTPRDVELVMGLPASGKDVVNSGSDELILELRKRYNATNRGISVRLLEERLAAPEAGEDFKRSFVLYVMGTLLCPTARLDVSPSFLHFLTNMDVLHQYNWGKFLLDRLVREISRFRQGKQLAVGGCLLFLQLFYYESVAVGAAYESAPVAFPCLFSWGEEEISEREKQEKELGGYGSGEVVCMERGLGMGSLGYKAQTDRMALRTVEPMPELSHAQDMEDQEYEDTLTELEHEHTDSIEGNVVCAEIEVVEGSGQVTCGNINYGCTEIVNNSKKRDHEEACPYAPCPCPLQNCSVVDSSKELSSHFSIKHWDSGTHFRYDCPLRVSLSKKETFLVLQSEKDGVLFLLAKGTQSIGHTVVITCIGPSSSKECFSYDVVSERGSSSLRLKSSVHSFPGRIQGLPPVDFLLVPFSHLGSSGQLDLEICIWSSTEPG</sequence>
<dbReference type="STRING" id="33114.A0A2G2WYQ0"/>
<dbReference type="GO" id="GO:0003677">
    <property type="term" value="F:DNA binding"/>
    <property type="evidence" value="ECO:0007669"/>
    <property type="project" value="UniProtKB-UniRule"/>
</dbReference>
<evidence type="ECO:0000259" key="10">
    <source>
        <dbReference type="PROSITE" id="PS51081"/>
    </source>
</evidence>
<evidence type="ECO:0000256" key="2">
    <source>
        <dbReference type="ARBA" id="ARBA00022771"/>
    </source>
</evidence>
<feature type="domain" description="HMG box" evidence="8">
    <location>
        <begin position="293"/>
        <end position="362"/>
    </location>
</feature>
<keyword evidence="5" id="KW-0238">DNA-binding</keyword>
<keyword evidence="3" id="KW-0862">Zinc</keyword>
<dbReference type="InterPro" id="IPR000477">
    <property type="entry name" value="RT_dom"/>
</dbReference>
<reference evidence="11 12" key="1">
    <citation type="journal article" date="2017" name="Genome Biol.">
        <title>New reference genome sequences of hot pepper reveal the massive evolution of plant disease-resistance genes by retroduplication.</title>
        <authorList>
            <person name="Kim S."/>
            <person name="Park J."/>
            <person name="Yeom S.I."/>
            <person name="Kim Y.M."/>
            <person name="Seo E."/>
            <person name="Kim K.T."/>
            <person name="Kim M.S."/>
            <person name="Lee J.M."/>
            <person name="Cheong K."/>
            <person name="Shin H.S."/>
            <person name="Kim S.B."/>
            <person name="Han K."/>
            <person name="Lee J."/>
            <person name="Park M."/>
            <person name="Lee H.A."/>
            <person name="Lee H.Y."/>
            <person name="Lee Y."/>
            <person name="Oh S."/>
            <person name="Lee J.H."/>
            <person name="Choi E."/>
            <person name="Choi E."/>
            <person name="Lee S.E."/>
            <person name="Jeon J."/>
            <person name="Kim H."/>
            <person name="Choi G."/>
            <person name="Song H."/>
            <person name="Lee J."/>
            <person name="Lee S.C."/>
            <person name="Kwon J.K."/>
            <person name="Lee H.Y."/>
            <person name="Koo N."/>
            <person name="Hong Y."/>
            <person name="Kim R.W."/>
            <person name="Kang W.H."/>
            <person name="Huh J.H."/>
            <person name="Kang B.C."/>
            <person name="Yang T.J."/>
            <person name="Lee Y.H."/>
            <person name="Bennetzen J.L."/>
            <person name="Choi D."/>
        </authorList>
    </citation>
    <scope>NUCLEOTIDE SEQUENCE [LARGE SCALE GENOMIC DNA]</scope>
    <source>
        <strain evidence="12">cv. PBC81</strain>
    </source>
</reference>
<evidence type="ECO:0000256" key="7">
    <source>
        <dbReference type="SAM" id="MobiDB-lite"/>
    </source>
</evidence>
<dbReference type="OrthoDB" id="1001981at2759"/>
<evidence type="ECO:0000256" key="6">
    <source>
        <dbReference type="PROSITE-ProRule" id="PRU00455"/>
    </source>
</evidence>
<dbReference type="SUPFAM" id="SSF47095">
    <property type="entry name" value="HMG-box"/>
    <property type="match status" value="1"/>
</dbReference>
<evidence type="ECO:0000256" key="4">
    <source>
        <dbReference type="ARBA" id="ARBA00024004"/>
    </source>
</evidence>
<evidence type="ECO:0000313" key="12">
    <source>
        <dbReference type="Proteomes" id="UP000224567"/>
    </source>
</evidence>
<dbReference type="PROSITE" id="PS50878">
    <property type="entry name" value="RT_POL"/>
    <property type="match status" value="1"/>
</dbReference>
<feature type="domain" description="Reverse transcriptase" evidence="9">
    <location>
        <begin position="1"/>
        <end position="225"/>
    </location>
</feature>
<dbReference type="EMBL" id="MLFT02000004">
    <property type="protein sequence ID" value="PHT50368.1"/>
    <property type="molecule type" value="Genomic_DNA"/>
</dbReference>
<evidence type="ECO:0000259" key="9">
    <source>
        <dbReference type="PROSITE" id="PS50878"/>
    </source>
</evidence>
<dbReference type="Proteomes" id="UP000224567">
    <property type="component" value="Unassembled WGS sequence"/>
</dbReference>
<feature type="DNA-binding region" description="HMG box" evidence="5">
    <location>
        <begin position="293"/>
        <end position="362"/>
    </location>
</feature>
<dbReference type="InterPro" id="IPR013083">
    <property type="entry name" value="Znf_RING/FYVE/PHD"/>
</dbReference>
<evidence type="ECO:0000259" key="8">
    <source>
        <dbReference type="PROSITE" id="PS50118"/>
    </source>
</evidence>
<name>A0A2G2WYQ0_CAPBA</name>
<dbReference type="PANTHER" id="PTHR46632">
    <property type="entry name" value="E3 UBIQUITIN-PROTEIN LIGASE SINA-LIKE 4"/>
    <property type="match status" value="1"/>
</dbReference>
<dbReference type="Pfam" id="PF21361">
    <property type="entry name" value="Sina_ZnF"/>
    <property type="match status" value="1"/>
</dbReference>
<dbReference type="GO" id="GO:0008270">
    <property type="term" value="F:zinc ion binding"/>
    <property type="evidence" value="ECO:0007669"/>
    <property type="project" value="UniProtKB-KW"/>
</dbReference>
<dbReference type="GO" id="GO:0016567">
    <property type="term" value="P:protein ubiquitination"/>
    <property type="evidence" value="ECO:0007669"/>
    <property type="project" value="UniProtKB-UniPathway"/>
</dbReference>
<evidence type="ECO:0000256" key="1">
    <source>
        <dbReference type="ARBA" id="ARBA00022723"/>
    </source>
</evidence>
<dbReference type="Pfam" id="PF00505">
    <property type="entry name" value="HMG_box"/>
    <property type="match status" value="1"/>
</dbReference>
<dbReference type="PANTHER" id="PTHR46632:SF13">
    <property type="entry name" value="RING-TYPE E3 UBIQUITIN TRANSFERASE"/>
    <property type="match status" value="1"/>
</dbReference>
<dbReference type="Gene3D" id="1.10.30.10">
    <property type="entry name" value="High mobility group box domain"/>
    <property type="match status" value="1"/>
</dbReference>
<dbReference type="InterPro" id="IPR013010">
    <property type="entry name" value="Znf_SIAH"/>
</dbReference>